<dbReference type="Gene3D" id="3.40.1530.20">
    <property type="entry name" value="Protein of unknown function (DUF1491)"/>
    <property type="match status" value="1"/>
</dbReference>
<dbReference type="InterPro" id="IPR009964">
    <property type="entry name" value="DUF1491"/>
</dbReference>
<dbReference type="RefSeq" id="WP_184265121.1">
    <property type="nucleotide sequence ID" value="NZ_JACIIX010000015.1"/>
</dbReference>
<accession>A0A7X0DNB5</accession>
<dbReference type="AlphaFoldDB" id="A0A7X0DNB5"/>
<evidence type="ECO:0000313" key="2">
    <source>
        <dbReference type="Proteomes" id="UP000544872"/>
    </source>
</evidence>
<gene>
    <name evidence="1" type="ORF">FHS48_003367</name>
</gene>
<comment type="caution">
    <text evidence="1">The sequence shown here is derived from an EMBL/GenBank/DDBJ whole genome shotgun (WGS) entry which is preliminary data.</text>
</comment>
<protein>
    <recommendedName>
        <fullName evidence="3">DUF1491 domain-containing protein</fullName>
    </recommendedName>
</protein>
<keyword evidence="2" id="KW-1185">Reference proteome</keyword>
<name>A0A7X0DNB5_NOVIT</name>
<reference evidence="1 2" key="1">
    <citation type="submission" date="2020-08" db="EMBL/GenBank/DDBJ databases">
        <title>Genomic Encyclopedia of Type Strains, Phase IV (KMG-IV): sequencing the most valuable type-strain genomes for metagenomic binning, comparative biology and taxonomic classification.</title>
        <authorList>
            <person name="Goeker M."/>
        </authorList>
    </citation>
    <scope>NUCLEOTIDE SEQUENCE [LARGE SCALE GENOMIC DNA]</scope>
    <source>
        <strain evidence="1 2">DSM 11590</strain>
    </source>
</reference>
<organism evidence="1 2">
    <name type="scientific">Novispirillum itersonii</name>
    <name type="common">Aquaspirillum itersonii</name>
    <dbReference type="NCBI Taxonomy" id="189"/>
    <lineage>
        <taxon>Bacteria</taxon>
        <taxon>Pseudomonadati</taxon>
        <taxon>Pseudomonadota</taxon>
        <taxon>Alphaproteobacteria</taxon>
        <taxon>Rhodospirillales</taxon>
        <taxon>Novispirillaceae</taxon>
        <taxon>Novispirillum</taxon>
    </lineage>
</organism>
<dbReference type="EMBL" id="JACIIX010000015">
    <property type="protein sequence ID" value="MBB6211921.1"/>
    <property type="molecule type" value="Genomic_DNA"/>
</dbReference>
<sequence length="112" mass="12367">MSELRLNSKLRVQALIRSCAARDVFAAVVTSGDPDRGAVLVKLNLFAEGCQVLVQGRTVEGVVHWRLGTGPAPVPEAEADAFIDRQRTYDEDLWVVELENPKAVFDLFVVED</sequence>
<dbReference type="Pfam" id="PF07372">
    <property type="entry name" value="DUF1491"/>
    <property type="match status" value="1"/>
</dbReference>
<dbReference type="Proteomes" id="UP000544872">
    <property type="component" value="Unassembled WGS sequence"/>
</dbReference>
<evidence type="ECO:0000313" key="1">
    <source>
        <dbReference type="EMBL" id="MBB6211921.1"/>
    </source>
</evidence>
<proteinExistence type="predicted"/>
<evidence type="ECO:0008006" key="3">
    <source>
        <dbReference type="Google" id="ProtNLM"/>
    </source>
</evidence>